<evidence type="ECO:0000256" key="2">
    <source>
        <dbReference type="ARBA" id="ARBA00023015"/>
    </source>
</evidence>
<evidence type="ECO:0000256" key="3">
    <source>
        <dbReference type="ARBA" id="ARBA00023125"/>
    </source>
</evidence>
<reference evidence="7 8" key="1">
    <citation type="submission" date="2017-07" db="EMBL/GenBank/DDBJ databases">
        <title>Complete Genome Sequence of the cosmetic ferment Vitreoscilla filiformis (ATCC15551).</title>
        <authorList>
            <person name="Contreras S."/>
            <person name="Sagory-Zalkind P."/>
            <person name="Blanquart H."/>
            <person name="Iltis A."/>
            <person name="Morand S.C."/>
        </authorList>
    </citation>
    <scope>NUCLEOTIDE SEQUENCE [LARGE SCALE GENOMIC DNA]</scope>
    <source>
        <strain evidence="7 8">ATCC 15551</strain>
    </source>
</reference>
<dbReference type="InterPro" id="IPR000847">
    <property type="entry name" value="LysR_HTH_N"/>
</dbReference>
<gene>
    <name evidence="7" type="ORF">VITFI_CDS2681</name>
</gene>
<dbReference type="NCBIfam" id="TIGR03298">
    <property type="entry name" value="argP"/>
    <property type="match status" value="1"/>
</dbReference>
<evidence type="ECO:0000259" key="6">
    <source>
        <dbReference type="PROSITE" id="PS50931"/>
    </source>
</evidence>
<dbReference type="Pfam" id="PF03466">
    <property type="entry name" value="LysR_substrate"/>
    <property type="match status" value="1"/>
</dbReference>
<dbReference type="PROSITE" id="PS50931">
    <property type="entry name" value="HTH_LYSR"/>
    <property type="match status" value="1"/>
</dbReference>
<dbReference type="InterPro" id="IPR017685">
    <property type="entry name" value="ArgP"/>
</dbReference>
<sequence length="340" mass="36803">MPMHMLDPAGLACLAALAEGGSFERAAQLLSITQSAVSQRLRALESHVGHLLVVRARPLRLTEPGKILLRYARQLDVLSADAAQELGACLHREARVPIAVNADSLATWVLPALDALVQAGQRQGYALELIVDDQDFTHDWLRQGEVLGCVSTVAQALRGCDCQELGVMRYQAVASPHFLAQHLPQGLNRGNFASTPFIVFNRKDDMQAQWVSQAFEVRGPRLLERFVPSSEAGARAAAMGWGIAVLPELLARPAMERGELCPVLPEVGVDVMLHWHQWRLGSDSAPPPMMRHGLLDQIGRAILQGSHAALAPATSMTRPGADNPVHDSLDRGPGQPRAGI</sequence>
<proteinExistence type="inferred from homology"/>
<comment type="similarity">
    <text evidence="1">Belongs to the LysR transcriptional regulatory family.</text>
</comment>
<protein>
    <submittedName>
        <fullName evidence="7">LysR family transcriptional regulator</fullName>
    </submittedName>
</protein>
<dbReference type="PRINTS" id="PR00039">
    <property type="entry name" value="HTHLYSR"/>
</dbReference>
<dbReference type="PANTHER" id="PTHR30579:SF2">
    <property type="entry name" value="HTH-TYPE TRANSCRIPTIONAL REGULATOR ARGP"/>
    <property type="match status" value="1"/>
</dbReference>
<dbReference type="GO" id="GO:0003677">
    <property type="term" value="F:DNA binding"/>
    <property type="evidence" value="ECO:0007669"/>
    <property type="project" value="UniProtKB-KW"/>
</dbReference>
<organism evidence="7 8">
    <name type="scientific">Vitreoscilla filiformis</name>
    <dbReference type="NCBI Taxonomy" id="63"/>
    <lineage>
        <taxon>Bacteria</taxon>
        <taxon>Pseudomonadati</taxon>
        <taxon>Pseudomonadota</taxon>
        <taxon>Betaproteobacteria</taxon>
        <taxon>Neisseriales</taxon>
        <taxon>Neisseriaceae</taxon>
        <taxon>Vitreoscilla</taxon>
    </lineage>
</organism>
<dbReference type="AlphaFoldDB" id="A0A221KHE0"/>
<dbReference type="SUPFAM" id="SSF46785">
    <property type="entry name" value="Winged helix' DNA-binding domain"/>
    <property type="match status" value="1"/>
</dbReference>
<name>A0A221KHE0_VITFI</name>
<dbReference type="Pfam" id="PF00126">
    <property type="entry name" value="HTH_1"/>
    <property type="match status" value="1"/>
</dbReference>
<dbReference type="KEGG" id="vff:VITFI_CDS2681"/>
<keyword evidence="8" id="KW-1185">Reference proteome</keyword>
<dbReference type="GO" id="GO:0003700">
    <property type="term" value="F:DNA-binding transcription factor activity"/>
    <property type="evidence" value="ECO:0007669"/>
    <property type="project" value="InterPro"/>
</dbReference>
<evidence type="ECO:0000256" key="5">
    <source>
        <dbReference type="SAM" id="MobiDB-lite"/>
    </source>
</evidence>
<evidence type="ECO:0000256" key="4">
    <source>
        <dbReference type="ARBA" id="ARBA00023163"/>
    </source>
</evidence>
<accession>A0A221KHE0</accession>
<keyword evidence="3" id="KW-0238">DNA-binding</keyword>
<dbReference type="Proteomes" id="UP000199729">
    <property type="component" value="Chromosome"/>
</dbReference>
<dbReference type="InterPro" id="IPR036390">
    <property type="entry name" value="WH_DNA-bd_sf"/>
</dbReference>
<dbReference type="PANTHER" id="PTHR30579">
    <property type="entry name" value="TRANSCRIPTIONAL REGULATOR"/>
    <property type="match status" value="1"/>
</dbReference>
<dbReference type="Gene3D" id="3.40.190.290">
    <property type="match status" value="1"/>
</dbReference>
<dbReference type="NCBIfam" id="NF009888">
    <property type="entry name" value="PRK13348.1"/>
    <property type="match status" value="1"/>
</dbReference>
<keyword evidence="2" id="KW-0805">Transcription regulation</keyword>
<evidence type="ECO:0000313" key="7">
    <source>
        <dbReference type="EMBL" id="ASM78458.1"/>
    </source>
</evidence>
<feature type="domain" description="HTH lysR-type" evidence="6">
    <location>
        <begin position="6"/>
        <end position="62"/>
    </location>
</feature>
<dbReference type="SUPFAM" id="SSF53850">
    <property type="entry name" value="Periplasmic binding protein-like II"/>
    <property type="match status" value="1"/>
</dbReference>
<dbReference type="InterPro" id="IPR005119">
    <property type="entry name" value="LysR_subst-bd"/>
</dbReference>
<feature type="region of interest" description="Disordered" evidence="5">
    <location>
        <begin position="314"/>
        <end position="340"/>
    </location>
</feature>
<evidence type="ECO:0000313" key="8">
    <source>
        <dbReference type="Proteomes" id="UP000199729"/>
    </source>
</evidence>
<dbReference type="EMBL" id="CP022423">
    <property type="protein sequence ID" value="ASM78458.1"/>
    <property type="molecule type" value="Genomic_DNA"/>
</dbReference>
<keyword evidence="4" id="KW-0804">Transcription</keyword>
<dbReference type="NCBIfam" id="NF002964">
    <property type="entry name" value="PRK03635.1"/>
    <property type="match status" value="1"/>
</dbReference>
<dbReference type="InterPro" id="IPR036388">
    <property type="entry name" value="WH-like_DNA-bd_sf"/>
</dbReference>
<dbReference type="Gene3D" id="1.10.10.10">
    <property type="entry name" value="Winged helix-like DNA-binding domain superfamily/Winged helix DNA-binding domain"/>
    <property type="match status" value="1"/>
</dbReference>
<evidence type="ECO:0000256" key="1">
    <source>
        <dbReference type="ARBA" id="ARBA00009437"/>
    </source>
</evidence>
<dbReference type="InterPro" id="IPR050176">
    <property type="entry name" value="LTTR"/>
</dbReference>